<comment type="caution">
    <text evidence="2">The sequence shown here is derived from an EMBL/GenBank/DDBJ whole genome shotgun (WGS) entry which is preliminary data.</text>
</comment>
<name>A0ABR0EEZ2_ZASCE</name>
<feature type="compositionally biased region" description="Polar residues" evidence="1">
    <location>
        <begin position="260"/>
        <end position="274"/>
    </location>
</feature>
<dbReference type="EMBL" id="JAXOVC010000006">
    <property type="protein sequence ID" value="KAK4500052.1"/>
    <property type="molecule type" value="Genomic_DNA"/>
</dbReference>
<reference evidence="2 3" key="1">
    <citation type="journal article" date="2023" name="G3 (Bethesda)">
        <title>A chromosome-level genome assembly of Zasmidium syzygii isolated from banana leaves.</title>
        <authorList>
            <person name="van Westerhoven A.C."/>
            <person name="Mehrabi R."/>
            <person name="Talebi R."/>
            <person name="Steentjes M.B.F."/>
            <person name="Corcolon B."/>
            <person name="Chong P.A."/>
            <person name="Kema G.H.J."/>
            <person name="Seidl M.F."/>
        </authorList>
    </citation>
    <scope>NUCLEOTIDE SEQUENCE [LARGE SCALE GENOMIC DNA]</scope>
    <source>
        <strain evidence="2 3">P124</strain>
    </source>
</reference>
<gene>
    <name evidence="2" type="ORF">PRZ48_008238</name>
</gene>
<organism evidence="2 3">
    <name type="scientific">Zasmidium cellare</name>
    <name type="common">Wine cellar mold</name>
    <name type="synonym">Racodium cellare</name>
    <dbReference type="NCBI Taxonomy" id="395010"/>
    <lineage>
        <taxon>Eukaryota</taxon>
        <taxon>Fungi</taxon>
        <taxon>Dikarya</taxon>
        <taxon>Ascomycota</taxon>
        <taxon>Pezizomycotina</taxon>
        <taxon>Dothideomycetes</taxon>
        <taxon>Dothideomycetidae</taxon>
        <taxon>Mycosphaerellales</taxon>
        <taxon>Mycosphaerellaceae</taxon>
        <taxon>Zasmidium</taxon>
    </lineage>
</organism>
<dbReference type="SUPFAM" id="SSF54909">
    <property type="entry name" value="Dimeric alpha+beta barrel"/>
    <property type="match status" value="1"/>
</dbReference>
<protein>
    <recommendedName>
        <fullName evidence="4">EthD domain-containing protein</fullName>
    </recommendedName>
</protein>
<keyword evidence="3" id="KW-1185">Reference proteome</keyword>
<evidence type="ECO:0000313" key="3">
    <source>
        <dbReference type="Proteomes" id="UP001305779"/>
    </source>
</evidence>
<dbReference type="Gene3D" id="3.30.70.100">
    <property type="match status" value="1"/>
</dbReference>
<dbReference type="Proteomes" id="UP001305779">
    <property type="component" value="Unassembled WGS sequence"/>
</dbReference>
<accession>A0ABR0EEZ2</accession>
<dbReference type="PANTHER" id="PTHR42085">
    <property type="entry name" value="F-BOX DOMAIN-CONTAINING PROTEIN"/>
    <property type="match status" value="1"/>
</dbReference>
<proteinExistence type="predicted"/>
<sequence length="542" mass="61597">MSSVPPYLLHVNSRPSKVSDDLWTQWYIEEHLPDLVSSKTSNRATFYKELPPLFDGASDSQRNFLALYQTDFQECLKTENYANLRKTSELFTKEGSSNKIGENGDFDARNYELIQAYDPKNSGNDTPPPQLLTVYMHPLDPIDFDKWYREEHLPLMSKVPGFIRALRYKLGPKTPLTRDEDPPAYLAVYEVEDVKSFFGHEMTLEAGATEWAKRHVAETPPRVSQQRAQNRMHPHPYNTRSKASSAQRESNIDEPHQLAPSVTTVAVGTSTRSRTPAKKRRSVKQRDAQQVAAPELLQTNTAISASTESRIATEVSLLFTLPAELQTLVYEYAVVENEPVHLHSFVANIQGKTHLWRMTYRVNGQFTSRPAILAVCRYLRSFVTPIFFSENTFSVSATSQYQVGGLAAMPRMLGEYARHIRSFECLVKIGIKYRDWTYVNPGVTKSDSVFITIKMKLLPGGTLVLHRCSYGTHEMGNLPEGEMCVCDLYRAAAVMVHEGKDFRRFFEMTRYCASIHRGGVWVKTCTRCNRPSLGDLTAQHED</sequence>
<evidence type="ECO:0000313" key="2">
    <source>
        <dbReference type="EMBL" id="KAK4500052.1"/>
    </source>
</evidence>
<dbReference type="InterPro" id="IPR038883">
    <property type="entry name" value="AN11006-like"/>
</dbReference>
<feature type="compositionally biased region" description="Polar residues" evidence="1">
    <location>
        <begin position="238"/>
        <end position="249"/>
    </location>
</feature>
<evidence type="ECO:0000256" key="1">
    <source>
        <dbReference type="SAM" id="MobiDB-lite"/>
    </source>
</evidence>
<dbReference type="PANTHER" id="PTHR42085:SF2">
    <property type="entry name" value="F-BOX DOMAIN-CONTAINING PROTEIN"/>
    <property type="match status" value="1"/>
</dbReference>
<dbReference type="InterPro" id="IPR011008">
    <property type="entry name" value="Dimeric_a/b-barrel"/>
</dbReference>
<evidence type="ECO:0008006" key="4">
    <source>
        <dbReference type="Google" id="ProtNLM"/>
    </source>
</evidence>
<feature type="region of interest" description="Disordered" evidence="1">
    <location>
        <begin position="217"/>
        <end position="289"/>
    </location>
</feature>